<evidence type="ECO:0000256" key="13">
    <source>
        <dbReference type="HAMAP-Rule" id="MF_01228"/>
    </source>
</evidence>
<dbReference type="InterPro" id="IPR009080">
    <property type="entry name" value="tRNAsynth_Ia_anticodon-bd"/>
</dbReference>
<dbReference type="HAMAP" id="MF_01228">
    <property type="entry name" value="Met_tRNA_synth_type2"/>
    <property type="match status" value="1"/>
</dbReference>
<comment type="caution">
    <text evidence="15">The sequence shown here is derived from an EMBL/GenBank/DDBJ whole genome shotgun (WGS) entry which is preliminary data.</text>
</comment>
<keyword evidence="8 13" id="KW-0067">ATP-binding</keyword>
<evidence type="ECO:0000313" key="15">
    <source>
        <dbReference type="EMBL" id="MDQ0151869.1"/>
    </source>
</evidence>
<dbReference type="InterPro" id="IPR023457">
    <property type="entry name" value="Met-tRNA_synth_2"/>
</dbReference>
<dbReference type="AlphaFoldDB" id="A0AAE4AK47"/>
<keyword evidence="13" id="KW-0479">Metal-binding</keyword>
<comment type="catalytic activity">
    <reaction evidence="12 13">
        <text>tRNA(Met) + L-methionine + ATP = L-methionyl-tRNA(Met) + AMP + diphosphate</text>
        <dbReference type="Rhea" id="RHEA:13481"/>
        <dbReference type="Rhea" id="RHEA-COMP:9667"/>
        <dbReference type="Rhea" id="RHEA-COMP:9698"/>
        <dbReference type="ChEBI" id="CHEBI:30616"/>
        <dbReference type="ChEBI" id="CHEBI:33019"/>
        <dbReference type="ChEBI" id="CHEBI:57844"/>
        <dbReference type="ChEBI" id="CHEBI:78442"/>
        <dbReference type="ChEBI" id="CHEBI:78530"/>
        <dbReference type="ChEBI" id="CHEBI:456215"/>
        <dbReference type="EC" id="6.1.1.10"/>
    </reaction>
</comment>
<accession>A0AAE4AK47</accession>
<dbReference type="Gene3D" id="3.40.50.620">
    <property type="entry name" value="HUPs"/>
    <property type="match status" value="1"/>
</dbReference>
<dbReference type="InterPro" id="IPR015413">
    <property type="entry name" value="Methionyl/Leucyl_tRNA_Synth"/>
</dbReference>
<dbReference type="GO" id="GO:0006431">
    <property type="term" value="P:methionyl-tRNA aminoacylation"/>
    <property type="evidence" value="ECO:0007669"/>
    <property type="project" value="UniProtKB-UniRule"/>
</dbReference>
<feature type="binding site" evidence="13">
    <location>
        <position position="138"/>
    </location>
    <ligand>
        <name>Zn(2+)</name>
        <dbReference type="ChEBI" id="CHEBI:29105"/>
    </ligand>
</feature>
<dbReference type="InterPro" id="IPR002547">
    <property type="entry name" value="tRNA-bd_dom"/>
</dbReference>
<proteinExistence type="inferred from homology"/>
<dbReference type="GO" id="GO:0046872">
    <property type="term" value="F:metal ion binding"/>
    <property type="evidence" value="ECO:0007669"/>
    <property type="project" value="UniProtKB-KW"/>
</dbReference>
<dbReference type="Gene3D" id="1.10.730.10">
    <property type="entry name" value="Isoleucyl-tRNA Synthetase, Domain 1"/>
    <property type="match status" value="1"/>
</dbReference>
<dbReference type="GO" id="GO:0005524">
    <property type="term" value="F:ATP binding"/>
    <property type="evidence" value="ECO:0007669"/>
    <property type="project" value="UniProtKB-UniRule"/>
</dbReference>
<dbReference type="FunFam" id="2.40.50.140:FF:000042">
    <property type="entry name" value="Methionine--tRNA ligase"/>
    <property type="match status" value="1"/>
</dbReference>
<comment type="cofactor">
    <cofactor evidence="13">
        <name>Zn(2+)</name>
        <dbReference type="ChEBI" id="CHEBI:29105"/>
    </cofactor>
    <text evidence="13">Binds 1 zinc ion per subunit.</text>
</comment>
<dbReference type="RefSeq" id="WP_307253008.1">
    <property type="nucleotide sequence ID" value="NZ_JAUSTO010000002.1"/>
</dbReference>
<keyword evidence="5 13" id="KW-0820">tRNA-binding</keyword>
<dbReference type="PANTHER" id="PTHR43326">
    <property type="entry name" value="METHIONYL-TRNA SYNTHETASE"/>
    <property type="match status" value="1"/>
</dbReference>
<dbReference type="NCBIfam" id="TIGR00398">
    <property type="entry name" value="metG"/>
    <property type="match status" value="1"/>
</dbReference>
<dbReference type="Pfam" id="PF19303">
    <property type="entry name" value="Anticodon_3"/>
    <property type="match status" value="1"/>
</dbReference>
<keyword evidence="4 13" id="KW-0963">Cytoplasm</keyword>
<keyword evidence="11 13" id="KW-0030">Aminoacyl-tRNA synthetase</keyword>
<feature type="binding site" evidence="13">
    <location>
        <position position="155"/>
    </location>
    <ligand>
        <name>Zn(2+)</name>
        <dbReference type="ChEBI" id="CHEBI:29105"/>
    </ligand>
</feature>
<keyword evidence="13" id="KW-0862">Zinc</keyword>
<evidence type="ECO:0000256" key="3">
    <source>
        <dbReference type="ARBA" id="ARBA00011738"/>
    </source>
</evidence>
<dbReference type="EMBL" id="JAUSTO010000002">
    <property type="protein sequence ID" value="MDQ0151869.1"/>
    <property type="molecule type" value="Genomic_DNA"/>
</dbReference>
<evidence type="ECO:0000256" key="1">
    <source>
        <dbReference type="ARBA" id="ARBA00003314"/>
    </source>
</evidence>
<dbReference type="InterPro" id="IPR041872">
    <property type="entry name" value="Anticodon_Met"/>
</dbReference>
<keyword evidence="10 13" id="KW-0648">Protein biosynthesis</keyword>
<evidence type="ECO:0000256" key="2">
    <source>
        <dbReference type="ARBA" id="ARBA00004496"/>
    </source>
</evidence>
<gene>
    <name evidence="13" type="primary">metG</name>
    <name evidence="15" type="ORF">J2S20_000549</name>
</gene>
<dbReference type="CDD" id="cd07957">
    <property type="entry name" value="Anticodon_Ia_Met"/>
    <property type="match status" value="1"/>
</dbReference>
<evidence type="ECO:0000259" key="14">
    <source>
        <dbReference type="PROSITE" id="PS50886"/>
    </source>
</evidence>
<dbReference type="InterPro" id="IPR004495">
    <property type="entry name" value="Met-tRNA-synth_bsu_C"/>
</dbReference>
<dbReference type="CDD" id="cd00814">
    <property type="entry name" value="MetRS_core"/>
    <property type="match status" value="1"/>
</dbReference>
<dbReference type="NCBIfam" id="NF008900">
    <property type="entry name" value="PRK12267.1"/>
    <property type="match status" value="1"/>
</dbReference>
<evidence type="ECO:0000256" key="5">
    <source>
        <dbReference type="ARBA" id="ARBA00022555"/>
    </source>
</evidence>
<dbReference type="GO" id="GO:0005737">
    <property type="term" value="C:cytoplasm"/>
    <property type="evidence" value="ECO:0007669"/>
    <property type="project" value="UniProtKB-SubCell"/>
</dbReference>
<comment type="similarity">
    <text evidence="13">Belongs to the class-I aminoacyl-tRNA synthetase family. MetG type 2A subfamily.</text>
</comment>
<evidence type="ECO:0000256" key="10">
    <source>
        <dbReference type="ARBA" id="ARBA00022917"/>
    </source>
</evidence>
<dbReference type="Gene3D" id="2.170.220.10">
    <property type="match status" value="1"/>
</dbReference>
<reference evidence="15" key="1">
    <citation type="submission" date="2023-07" db="EMBL/GenBank/DDBJ databases">
        <title>Genomic Encyclopedia of Type Strains, Phase IV (KMG-IV): sequencing the most valuable type-strain genomes for metagenomic binning, comparative biology and taxonomic classification.</title>
        <authorList>
            <person name="Goeker M."/>
        </authorList>
    </citation>
    <scope>NUCLEOTIDE SEQUENCE</scope>
    <source>
        <strain evidence="15">DSM 19659</strain>
    </source>
</reference>
<dbReference type="GO" id="GO:0004825">
    <property type="term" value="F:methionine-tRNA ligase activity"/>
    <property type="evidence" value="ECO:0007669"/>
    <property type="project" value="UniProtKB-UniRule"/>
</dbReference>
<dbReference type="SUPFAM" id="SSF52374">
    <property type="entry name" value="Nucleotidylyl transferase"/>
    <property type="match status" value="1"/>
</dbReference>
<dbReference type="Pfam" id="PF09334">
    <property type="entry name" value="tRNA-synt_1g"/>
    <property type="match status" value="2"/>
</dbReference>
<evidence type="ECO:0000256" key="4">
    <source>
        <dbReference type="ARBA" id="ARBA00022490"/>
    </source>
</evidence>
<evidence type="ECO:0000256" key="12">
    <source>
        <dbReference type="ARBA" id="ARBA00047364"/>
    </source>
</evidence>
<name>A0AAE4AK47_9FIRM</name>
<organism evidence="15 16">
    <name type="scientific">Moryella indoligenes</name>
    <dbReference type="NCBI Taxonomy" id="371674"/>
    <lineage>
        <taxon>Bacteria</taxon>
        <taxon>Bacillati</taxon>
        <taxon>Bacillota</taxon>
        <taxon>Clostridia</taxon>
        <taxon>Lachnospirales</taxon>
        <taxon>Lachnospiraceae</taxon>
        <taxon>Moryella</taxon>
    </lineage>
</organism>
<evidence type="ECO:0000256" key="6">
    <source>
        <dbReference type="ARBA" id="ARBA00022598"/>
    </source>
</evidence>
<keyword evidence="6 13" id="KW-0436">Ligase</keyword>
<dbReference type="Proteomes" id="UP001241537">
    <property type="component" value="Unassembled WGS sequence"/>
</dbReference>
<keyword evidence="9 13" id="KW-0694">RNA-binding</keyword>
<comment type="subunit">
    <text evidence="3 13">Homodimer.</text>
</comment>
<dbReference type="InterPro" id="IPR033911">
    <property type="entry name" value="MetRS_core"/>
</dbReference>
<keyword evidence="7 13" id="KW-0547">Nucleotide-binding</keyword>
<dbReference type="GO" id="GO:0000049">
    <property type="term" value="F:tRNA binding"/>
    <property type="evidence" value="ECO:0007669"/>
    <property type="project" value="UniProtKB-UniRule"/>
</dbReference>
<dbReference type="Gene3D" id="2.40.50.140">
    <property type="entry name" value="Nucleic acid-binding proteins"/>
    <property type="match status" value="1"/>
</dbReference>
<comment type="function">
    <text evidence="1 13">Is required not only for elongation of protein synthesis but also for the initiation of all mRNA translation through initiator tRNA(fMet) aminoacylation.</text>
</comment>
<dbReference type="PROSITE" id="PS50886">
    <property type="entry name" value="TRBD"/>
    <property type="match status" value="1"/>
</dbReference>
<evidence type="ECO:0000256" key="7">
    <source>
        <dbReference type="ARBA" id="ARBA00022741"/>
    </source>
</evidence>
<dbReference type="Pfam" id="PF01588">
    <property type="entry name" value="tRNA_bind"/>
    <property type="match status" value="1"/>
</dbReference>
<evidence type="ECO:0000256" key="11">
    <source>
        <dbReference type="ARBA" id="ARBA00023146"/>
    </source>
</evidence>
<dbReference type="EC" id="6.1.1.10" evidence="13"/>
<evidence type="ECO:0000256" key="9">
    <source>
        <dbReference type="ARBA" id="ARBA00022884"/>
    </source>
</evidence>
<evidence type="ECO:0000256" key="8">
    <source>
        <dbReference type="ARBA" id="ARBA00022840"/>
    </source>
</evidence>
<dbReference type="PANTHER" id="PTHR43326:SF1">
    <property type="entry name" value="METHIONINE--TRNA LIGASE, MITOCHONDRIAL"/>
    <property type="match status" value="1"/>
</dbReference>
<feature type="domain" description="TRNA-binding" evidence="14">
    <location>
        <begin position="570"/>
        <end position="674"/>
    </location>
</feature>
<dbReference type="SUPFAM" id="SSF50249">
    <property type="entry name" value="Nucleic acid-binding proteins"/>
    <property type="match status" value="1"/>
</dbReference>
<dbReference type="PRINTS" id="PR01041">
    <property type="entry name" value="TRNASYNTHMET"/>
</dbReference>
<evidence type="ECO:0000313" key="16">
    <source>
        <dbReference type="Proteomes" id="UP001241537"/>
    </source>
</evidence>
<dbReference type="FunFam" id="2.170.220.10:FF:000002">
    <property type="entry name" value="Methionine--tRNA ligase"/>
    <property type="match status" value="1"/>
</dbReference>
<comment type="subcellular location">
    <subcellularLocation>
        <location evidence="2 13">Cytoplasm</location>
    </subcellularLocation>
</comment>
<protein>
    <recommendedName>
        <fullName evidence="13">Methionine--tRNA ligase</fullName>
        <ecNumber evidence="13">6.1.1.10</ecNumber>
    </recommendedName>
    <alternativeName>
        <fullName evidence="13">Methionyl-tRNA synthetase</fullName>
        <shortName evidence="13">MetRS</shortName>
    </alternativeName>
</protein>
<keyword evidence="16" id="KW-1185">Reference proteome</keyword>
<dbReference type="SUPFAM" id="SSF47323">
    <property type="entry name" value="Anticodon-binding domain of a subclass of class I aminoacyl-tRNA synthetases"/>
    <property type="match status" value="1"/>
</dbReference>
<comment type="caution">
    <text evidence="13">Lacks conserved residue(s) required for the propagation of feature annotation.</text>
</comment>
<feature type="binding site" evidence="13">
    <location>
        <position position="152"/>
    </location>
    <ligand>
        <name>Zn(2+)</name>
        <dbReference type="ChEBI" id="CHEBI:29105"/>
    </ligand>
</feature>
<sequence length="674" mass="76544">MCQNCKNNKNKPYYITTAIAYASGKPHIGNTYEIILADAIARFKRAEGYDVRFQTGTDEHGQKIEGKAREAGVTPKEYVDRAAAEIQRIWDLMNTSYDRFIRTTDEDHEKQVQKIFKKLYEQGDIYKSEYEGMYCTPCESFWTPSQLIDGKCPDCGRPVQPAKEEAYFFRMSKYADRLIQHIETHPEFIQPVSRKNEMMNNFLKPGLQDLCVSRTSFKWGIPVDFDPRHVVYVWLDALTNYTTGLGYDTDGNHGALYQKYWPADLHLIGKDIIRFHTIYWPIFLMALGEPLPKQIFGHPWLLQAGGKMSKSKGNVLYADDLAAFFGVDPVRYFCLHEMPFENDGIISWDLMVERYNSDLANILGNLVSRTIAMTNKYFGGVVTRPELSQSAEDAALDEELRSTVLTAVGKIQEKMAVHRVADAISELWNIFKRCNKYIDETMPWSLAKDETKRERLNMVLYNLTEAITIGASLLQSFMPETSEKILKELNTEKRELDEMGSFGLYPSGSRVAEQAEILFARLDPKEVEKKLEAEAKAAEQAAAEAAAAERITEAEEKLQIPAKPLVSYEDFEKCEFRVLEVLKCEPVPKSKKLLCFQLKCGSETIQILSGIKKWYPEPEKLVGKRVMAIVNLKPTKLAGMLSQGMLLSAADGAEEKLCLMTTMDEAMPSGAEIC</sequence>
<dbReference type="CDD" id="cd02800">
    <property type="entry name" value="tRNA_bind_EcMetRS_like"/>
    <property type="match status" value="1"/>
</dbReference>
<dbReference type="InterPro" id="IPR014729">
    <property type="entry name" value="Rossmann-like_a/b/a_fold"/>
</dbReference>
<feature type="short sequence motif" description="'KMSKS' region" evidence="13">
    <location>
        <begin position="307"/>
        <end position="311"/>
    </location>
</feature>
<dbReference type="InterPro" id="IPR014758">
    <property type="entry name" value="Met-tRNA_synth"/>
</dbReference>
<feature type="short sequence motif" description="'HIGH' region" evidence="13">
    <location>
        <begin position="20"/>
        <end position="30"/>
    </location>
</feature>
<feature type="binding site" evidence="13">
    <location>
        <position position="135"/>
    </location>
    <ligand>
        <name>Zn(2+)</name>
        <dbReference type="ChEBI" id="CHEBI:29105"/>
    </ligand>
</feature>
<dbReference type="InterPro" id="IPR012340">
    <property type="entry name" value="NA-bd_OB-fold"/>
</dbReference>